<dbReference type="Proteomes" id="UP000829542">
    <property type="component" value="Chromosome"/>
</dbReference>
<proteinExistence type="predicted"/>
<keyword evidence="1" id="KW-0812">Transmembrane</keyword>
<protein>
    <submittedName>
        <fullName evidence="2">DUF485 domain-containing protein</fullName>
    </submittedName>
</protein>
<dbReference type="InterPro" id="IPR007436">
    <property type="entry name" value="DUF485"/>
</dbReference>
<organism evidence="2 3">
    <name type="scientific">Ignatzschineria rhizosphaerae</name>
    <dbReference type="NCBI Taxonomy" id="2923279"/>
    <lineage>
        <taxon>Bacteria</taxon>
        <taxon>Pseudomonadati</taxon>
        <taxon>Pseudomonadota</taxon>
        <taxon>Gammaproteobacteria</taxon>
        <taxon>Cardiobacteriales</taxon>
        <taxon>Ignatzschineriaceae</taxon>
        <taxon>Ignatzschineria</taxon>
    </lineage>
</organism>
<dbReference type="PANTHER" id="PTHR38598">
    <property type="entry name" value="INNER MEMBRANE PROTEIN YJCH"/>
    <property type="match status" value="1"/>
</dbReference>
<keyword evidence="1" id="KW-0472">Membrane</keyword>
<evidence type="ECO:0000256" key="1">
    <source>
        <dbReference type="SAM" id="Phobius"/>
    </source>
</evidence>
<keyword evidence="1" id="KW-1133">Transmembrane helix</keyword>
<feature type="transmembrane region" description="Helical" evidence="1">
    <location>
        <begin position="36"/>
        <end position="54"/>
    </location>
</feature>
<dbReference type="PANTHER" id="PTHR38598:SF1">
    <property type="entry name" value="INNER MEMBRANE PROTEIN YJCH"/>
    <property type="match status" value="1"/>
</dbReference>
<name>A0ABY3X1V5_9GAMM</name>
<dbReference type="InterPro" id="IPR052959">
    <property type="entry name" value="Inner_membrane_assoc"/>
</dbReference>
<evidence type="ECO:0000313" key="2">
    <source>
        <dbReference type="EMBL" id="UNM95751.1"/>
    </source>
</evidence>
<evidence type="ECO:0000313" key="3">
    <source>
        <dbReference type="Proteomes" id="UP000829542"/>
    </source>
</evidence>
<gene>
    <name evidence="2" type="ORF">MMG00_11105</name>
</gene>
<sequence length="118" mass="13374">MSNSNQDTAKRDYDEVVDIIAKDPKFHAIVKRKQRYSLTLLALTLGLYLIIILASSFARDLVATPIGANMVTTWGIPAGFFLIVWTVGLIALYVNRTNKEFDTLNKELLEEVTHEKFK</sequence>
<dbReference type="EMBL" id="CP093379">
    <property type="protein sequence ID" value="UNM95751.1"/>
    <property type="molecule type" value="Genomic_DNA"/>
</dbReference>
<keyword evidence="3" id="KW-1185">Reference proteome</keyword>
<dbReference type="RefSeq" id="WP_242148312.1">
    <property type="nucleotide sequence ID" value="NZ_CP093379.1"/>
</dbReference>
<accession>A0ABY3X1V5</accession>
<reference evidence="2 3" key="1">
    <citation type="submission" date="2022-03" db="EMBL/GenBank/DDBJ databases">
        <title>Ignatzschineria rhizosphaerae HR5S32.</title>
        <authorList>
            <person name="Sun J.Q."/>
            <person name="Feng J.Y."/>
        </authorList>
    </citation>
    <scope>NUCLEOTIDE SEQUENCE [LARGE SCALE GENOMIC DNA]</scope>
    <source>
        <strain evidence="2 3">HR5S32</strain>
    </source>
</reference>
<dbReference type="Pfam" id="PF04341">
    <property type="entry name" value="DUF485"/>
    <property type="match status" value="1"/>
</dbReference>
<feature type="transmembrane region" description="Helical" evidence="1">
    <location>
        <begin position="74"/>
        <end position="94"/>
    </location>
</feature>